<evidence type="ECO:0000313" key="2">
    <source>
        <dbReference type="Proteomes" id="UP001595989"/>
    </source>
</evidence>
<gene>
    <name evidence="1" type="ORF">ACFO3D_00075</name>
</gene>
<name>A0ABV9DDY1_9BACI</name>
<sequence length="326" mass="38483">MNTVKENVILFPKWRTKLEEESLLALKEKRYGEALTKLEQLLSYHINNHEIVIGKLICLMELDRYEEAQELCEELLKHKDENYYHYVHIYLTILFQTSQYELLMEQVEYEFATKAVPDAINEQFKQLYDMSKNMQHEIQNEKSFEYIEELQKAVKEENHVRQWQLVQQMKKAKASPTVSVKTLLTEASVHPVTKTAIFEWFQNKNVSDEVTVEKLNCKITVSPVDIAEIHSHSIVKQTLMLINELEQENPTLFKLVEELLYRYIYVRYPIMPQEEDISDIAKALTAIGKEYLDIHTDDSDHPNETVRTIMDEIKMCETLYLSIIEA</sequence>
<proteinExistence type="predicted"/>
<dbReference type="Pfam" id="PF14559">
    <property type="entry name" value="TPR_19"/>
    <property type="match status" value="1"/>
</dbReference>
<evidence type="ECO:0000313" key="1">
    <source>
        <dbReference type="EMBL" id="MFC4556602.1"/>
    </source>
</evidence>
<dbReference type="RefSeq" id="WP_390292533.1">
    <property type="nucleotide sequence ID" value="NZ_JBHSFU010000001.1"/>
</dbReference>
<reference evidence="2" key="1">
    <citation type="journal article" date="2019" name="Int. J. Syst. Evol. Microbiol.">
        <title>The Global Catalogue of Microorganisms (GCM) 10K type strain sequencing project: providing services to taxonomists for standard genome sequencing and annotation.</title>
        <authorList>
            <consortium name="The Broad Institute Genomics Platform"/>
            <consortium name="The Broad Institute Genome Sequencing Center for Infectious Disease"/>
            <person name="Wu L."/>
            <person name="Ma J."/>
        </authorList>
    </citation>
    <scope>NUCLEOTIDE SEQUENCE [LARGE SCALE GENOMIC DNA]</scope>
    <source>
        <strain evidence="2">CGMCC 4.7426</strain>
    </source>
</reference>
<dbReference type="InterPro" id="IPR011990">
    <property type="entry name" value="TPR-like_helical_dom_sf"/>
</dbReference>
<dbReference type="SUPFAM" id="SSF48452">
    <property type="entry name" value="TPR-like"/>
    <property type="match status" value="1"/>
</dbReference>
<accession>A0ABV9DDY1</accession>
<dbReference type="Gene3D" id="1.25.40.10">
    <property type="entry name" value="Tetratricopeptide repeat domain"/>
    <property type="match status" value="1"/>
</dbReference>
<comment type="caution">
    <text evidence="1">The sequence shown here is derived from an EMBL/GenBank/DDBJ whole genome shotgun (WGS) entry which is preliminary data.</text>
</comment>
<dbReference type="EMBL" id="JBHSFU010000001">
    <property type="protein sequence ID" value="MFC4556602.1"/>
    <property type="molecule type" value="Genomic_DNA"/>
</dbReference>
<organism evidence="1 2">
    <name type="scientific">Virgibacillus kekensis</name>
    <dbReference type="NCBI Taxonomy" id="202261"/>
    <lineage>
        <taxon>Bacteria</taxon>
        <taxon>Bacillati</taxon>
        <taxon>Bacillota</taxon>
        <taxon>Bacilli</taxon>
        <taxon>Bacillales</taxon>
        <taxon>Bacillaceae</taxon>
        <taxon>Virgibacillus</taxon>
    </lineage>
</organism>
<dbReference type="Proteomes" id="UP001595989">
    <property type="component" value="Unassembled WGS sequence"/>
</dbReference>
<protein>
    <submittedName>
        <fullName evidence="1">Tetratricopeptide repeat protein</fullName>
    </submittedName>
</protein>
<keyword evidence="2" id="KW-1185">Reference proteome</keyword>
<dbReference type="SUPFAM" id="SSF116965">
    <property type="entry name" value="Hypothetical protein MPN330"/>
    <property type="match status" value="1"/>
</dbReference>